<feature type="region of interest" description="Disordered" evidence="1">
    <location>
        <begin position="128"/>
        <end position="161"/>
    </location>
</feature>
<feature type="compositionally biased region" description="Polar residues" evidence="1">
    <location>
        <begin position="425"/>
        <end position="440"/>
    </location>
</feature>
<sequence>MPSSQSSDQPLPAFGIRDLNGCGSPPGIVQILAKDYASTITTWPEAILTYVDDDDGEIIVVGSSFELTQRLEEPVRHSNLPAIPALRTPDEPADNKLMHIFDIKKSSASLSVWKDFEAYTSKVIREKTTPESLRSVSPSESAASPALPATQQKVQQSDKIEGSVGSASSLAGAAVTTQTVADNTTVSPIISSATVNKTTPGPSNNDGPTNLDKAFIGIFSAIESKLGPLADFLETTADGLRKVADKTARSDSSAVEDILGGFKDILTQVGEFGLGVAATIGEEIEKNKAKQHDASVQSDEGRAALPTGDDTGASAQPEQVKPSEKVDVLGKKVCFVPPPRSSATIPALSRMNAPNRQQMKQMIMDWRPSGARYGGFLQDDRVHTAQQPDKATVRHSIMDMESADPDFSTRYPPLLSLRKAKSVNGLQNPSQVAGSSQPNPVTGPASVRYPSLKQFEQQAHNIAFNKTSGSLAGTRPRNVASREDELLPKKTALHKKPSVEEGDGSDEPGASTVKPTPSSLRDTTPSGPLPGAWPETKPAEDMSALPTTRTIINGGSRRPPKPDLFAMPQTNPTGYPRPQLRPPPDFSPRPSMTWTALEEKLRRNHTVSGINPAARLNGPFDPLAHHSPTQPRPQQSQPDLKKSYRSSEHTLDHKPSLPSLLPQRSHTVNYTDRYVPRYVTPSVYLDRARDYAESRNNARDHRIDGNHMPGPSWGVRYFSPFGQPATTAASSARTPSATTGEGHSSSDVKAKLLSAARPALEPRPSIVPPVQRATTKPAERGISRSTPPITLPSSVKAVNECVKALIDMGFGANPDEMTRLNAVAGATAGNLEEAIDMLEEDREATEQLAYANDSATHGSAQDEREDMYS</sequence>
<feature type="region of interest" description="Disordered" evidence="1">
    <location>
        <begin position="841"/>
        <end position="869"/>
    </location>
</feature>
<dbReference type="Proteomes" id="UP000053328">
    <property type="component" value="Unassembled WGS sequence"/>
</dbReference>
<dbReference type="RefSeq" id="XP_016235292.1">
    <property type="nucleotide sequence ID" value="XM_016382190.1"/>
</dbReference>
<keyword evidence="3" id="KW-1185">Reference proteome</keyword>
<dbReference type="HOGENOM" id="CLU_013291_0_0_1"/>
<dbReference type="AlphaFoldDB" id="A0A0D1YJE7"/>
<reference evidence="2 3" key="1">
    <citation type="submission" date="2015-01" db="EMBL/GenBank/DDBJ databases">
        <title>The Genome Sequence of Exophiala spinifera CBS89968.</title>
        <authorList>
            <consortium name="The Broad Institute Genomics Platform"/>
            <person name="Cuomo C."/>
            <person name="de Hoog S."/>
            <person name="Gorbushina A."/>
            <person name="Stielow B."/>
            <person name="Teixiera M."/>
            <person name="Abouelleil A."/>
            <person name="Chapman S.B."/>
            <person name="Priest M."/>
            <person name="Young S.K."/>
            <person name="Wortman J."/>
            <person name="Nusbaum C."/>
            <person name="Birren B."/>
        </authorList>
    </citation>
    <scope>NUCLEOTIDE SEQUENCE [LARGE SCALE GENOMIC DNA]</scope>
    <source>
        <strain evidence="2 3">CBS 89968</strain>
    </source>
</reference>
<feature type="compositionally biased region" description="Polar residues" evidence="1">
    <location>
        <begin position="513"/>
        <end position="526"/>
    </location>
</feature>
<feature type="compositionally biased region" description="Low complexity" evidence="1">
    <location>
        <begin position="627"/>
        <end position="638"/>
    </location>
</feature>
<name>A0A0D1YJE7_9EURO</name>
<evidence type="ECO:0000256" key="1">
    <source>
        <dbReference type="SAM" id="MobiDB-lite"/>
    </source>
</evidence>
<feature type="region of interest" description="Disordered" evidence="1">
    <location>
        <begin position="762"/>
        <end position="788"/>
    </location>
</feature>
<protein>
    <submittedName>
        <fullName evidence="2">Uncharacterized protein</fullName>
    </submittedName>
</protein>
<dbReference type="OrthoDB" id="193499at2759"/>
<feature type="region of interest" description="Disordered" evidence="1">
    <location>
        <begin position="463"/>
        <end position="591"/>
    </location>
</feature>
<feature type="region of interest" description="Disordered" evidence="1">
    <location>
        <begin position="286"/>
        <end position="324"/>
    </location>
</feature>
<evidence type="ECO:0000313" key="3">
    <source>
        <dbReference type="Proteomes" id="UP000053328"/>
    </source>
</evidence>
<dbReference type="STRING" id="91928.A0A0D1YJE7"/>
<dbReference type="VEuPathDB" id="FungiDB:PV08_07863"/>
<feature type="compositionally biased region" description="Low complexity" evidence="1">
    <location>
        <begin position="130"/>
        <end position="149"/>
    </location>
</feature>
<feature type="region of interest" description="Disordered" evidence="1">
    <location>
        <begin position="425"/>
        <end position="447"/>
    </location>
</feature>
<organism evidence="2 3">
    <name type="scientific">Exophiala spinifera</name>
    <dbReference type="NCBI Taxonomy" id="91928"/>
    <lineage>
        <taxon>Eukaryota</taxon>
        <taxon>Fungi</taxon>
        <taxon>Dikarya</taxon>
        <taxon>Ascomycota</taxon>
        <taxon>Pezizomycotina</taxon>
        <taxon>Eurotiomycetes</taxon>
        <taxon>Chaetothyriomycetidae</taxon>
        <taxon>Chaetothyriales</taxon>
        <taxon>Herpotrichiellaceae</taxon>
        <taxon>Exophiala</taxon>
    </lineage>
</organism>
<evidence type="ECO:0000313" key="2">
    <source>
        <dbReference type="EMBL" id="KIW15076.1"/>
    </source>
</evidence>
<gene>
    <name evidence="2" type="ORF">PV08_07863</name>
</gene>
<dbReference type="GeneID" id="27334946"/>
<accession>A0A0D1YJE7</accession>
<dbReference type="EMBL" id="KN847496">
    <property type="protein sequence ID" value="KIW15076.1"/>
    <property type="molecule type" value="Genomic_DNA"/>
</dbReference>
<feature type="region of interest" description="Disordered" evidence="1">
    <location>
        <begin position="610"/>
        <end position="665"/>
    </location>
</feature>
<feature type="region of interest" description="Disordered" evidence="1">
    <location>
        <begin position="724"/>
        <end position="747"/>
    </location>
</feature>
<proteinExistence type="predicted"/>
<feature type="compositionally biased region" description="Basic and acidic residues" evidence="1">
    <location>
        <begin position="639"/>
        <end position="655"/>
    </location>
</feature>
<feature type="compositionally biased region" description="Low complexity" evidence="1">
    <location>
        <begin position="724"/>
        <end position="739"/>
    </location>
</feature>
<feature type="compositionally biased region" description="Basic and acidic residues" evidence="1">
    <location>
        <begin position="860"/>
        <end position="869"/>
    </location>
</feature>